<dbReference type="CDD" id="cd06561">
    <property type="entry name" value="AlkD_like"/>
    <property type="match status" value="1"/>
</dbReference>
<sequence>MCDGFCSRLKITKQEPDKIWDFLQPYFHSTQPYAIRFAVVMVIFYYLNEEYLDEVFQLLDKIRHEDYYVKMAVAWVLSTFYINFSEPTLNYLRRCNLDNFTYNKTLQKIAESSKVSLSQKVYVKTIRR</sequence>
<dbReference type="PANTHER" id="PTHR34070:SF1">
    <property type="entry name" value="DNA ALKYLATION REPAIR PROTEIN"/>
    <property type="match status" value="1"/>
</dbReference>
<keyword evidence="2" id="KW-1185">Reference proteome</keyword>
<gene>
    <name evidence="1" type="ORF">NCTC13337_00848</name>
</gene>
<dbReference type="Proteomes" id="UP000254601">
    <property type="component" value="Unassembled WGS sequence"/>
</dbReference>
<name>A0A380MRF4_9GAMM</name>
<evidence type="ECO:0008006" key="3">
    <source>
        <dbReference type="Google" id="ProtNLM"/>
    </source>
</evidence>
<dbReference type="Gene3D" id="1.25.10.90">
    <property type="match status" value="1"/>
</dbReference>
<proteinExistence type="predicted"/>
<evidence type="ECO:0000313" key="1">
    <source>
        <dbReference type="EMBL" id="SUO94626.1"/>
    </source>
</evidence>
<dbReference type="SUPFAM" id="SSF48371">
    <property type="entry name" value="ARM repeat"/>
    <property type="match status" value="1"/>
</dbReference>
<reference evidence="1 2" key="1">
    <citation type="submission" date="2018-06" db="EMBL/GenBank/DDBJ databases">
        <authorList>
            <consortium name="Pathogen Informatics"/>
            <person name="Doyle S."/>
        </authorList>
    </citation>
    <scope>NUCLEOTIDE SEQUENCE [LARGE SCALE GENOMIC DNA]</scope>
    <source>
        <strain evidence="1 2">NCTC13337</strain>
    </source>
</reference>
<dbReference type="AlphaFoldDB" id="A0A380MRF4"/>
<dbReference type="InterPro" id="IPR016024">
    <property type="entry name" value="ARM-type_fold"/>
</dbReference>
<evidence type="ECO:0000313" key="2">
    <source>
        <dbReference type="Proteomes" id="UP000254601"/>
    </source>
</evidence>
<dbReference type="PANTHER" id="PTHR34070">
    <property type="entry name" value="ARMADILLO-TYPE FOLD"/>
    <property type="match status" value="1"/>
</dbReference>
<protein>
    <recommendedName>
        <fullName evidence="3">DNA alkylation repair enzyme</fullName>
    </recommendedName>
</protein>
<dbReference type="EMBL" id="UHIC01000001">
    <property type="protein sequence ID" value="SUO94626.1"/>
    <property type="molecule type" value="Genomic_DNA"/>
</dbReference>
<accession>A0A380MRF4</accession>
<organism evidence="1 2">
    <name type="scientific">Suttonella ornithocola</name>
    <dbReference type="NCBI Taxonomy" id="279832"/>
    <lineage>
        <taxon>Bacteria</taxon>
        <taxon>Pseudomonadati</taxon>
        <taxon>Pseudomonadota</taxon>
        <taxon>Gammaproteobacteria</taxon>
        <taxon>Cardiobacteriales</taxon>
        <taxon>Cardiobacteriaceae</taxon>
        <taxon>Suttonella</taxon>
    </lineage>
</organism>